<dbReference type="GO" id="GO:0022857">
    <property type="term" value="F:transmembrane transporter activity"/>
    <property type="evidence" value="ECO:0007669"/>
    <property type="project" value="InterPro"/>
</dbReference>
<feature type="transmembrane region" description="Helical" evidence="3">
    <location>
        <begin position="183"/>
        <end position="203"/>
    </location>
</feature>
<name>A0A8K0VX08_9PLEO</name>
<feature type="transmembrane region" description="Helical" evidence="3">
    <location>
        <begin position="320"/>
        <end position="342"/>
    </location>
</feature>
<dbReference type="Gene3D" id="1.20.1250.20">
    <property type="entry name" value="MFS general substrate transporter like domains"/>
    <property type="match status" value="2"/>
</dbReference>
<evidence type="ECO:0000313" key="4">
    <source>
        <dbReference type="EMBL" id="KAH7084125.1"/>
    </source>
</evidence>
<dbReference type="Pfam" id="PF07690">
    <property type="entry name" value="MFS_1"/>
    <property type="match status" value="1"/>
</dbReference>
<dbReference type="GO" id="GO:0016020">
    <property type="term" value="C:membrane"/>
    <property type="evidence" value="ECO:0007669"/>
    <property type="project" value="UniProtKB-SubCell"/>
</dbReference>
<feature type="transmembrane region" description="Helical" evidence="3">
    <location>
        <begin position="423"/>
        <end position="444"/>
    </location>
</feature>
<dbReference type="PANTHER" id="PTHR11360:SF177">
    <property type="entry name" value="RIBOFLAVIN TRANSPORTER MCH5"/>
    <property type="match status" value="1"/>
</dbReference>
<evidence type="ECO:0000256" key="3">
    <source>
        <dbReference type="SAM" id="Phobius"/>
    </source>
</evidence>
<keyword evidence="3" id="KW-0472">Membrane</keyword>
<dbReference type="InterPro" id="IPR036259">
    <property type="entry name" value="MFS_trans_sf"/>
</dbReference>
<keyword evidence="3" id="KW-0812">Transmembrane</keyword>
<dbReference type="OrthoDB" id="5667at2759"/>
<evidence type="ECO:0000256" key="2">
    <source>
        <dbReference type="ARBA" id="ARBA00006727"/>
    </source>
</evidence>
<dbReference type="AlphaFoldDB" id="A0A8K0VX08"/>
<evidence type="ECO:0000256" key="1">
    <source>
        <dbReference type="ARBA" id="ARBA00004141"/>
    </source>
</evidence>
<keyword evidence="3" id="KW-1133">Transmembrane helix</keyword>
<feature type="transmembrane region" description="Helical" evidence="3">
    <location>
        <begin position="215"/>
        <end position="238"/>
    </location>
</feature>
<keyword evidence="5" id="KW-1185">Reference proteome</keyword>
<feature type="transmembrane region" description="Helical" evidence="3">
    <location>
        <begin position="53"/>
        <end position="76"/>
    </location>
</feature>
<comment type="subcellular location">
    <subcellularLocation>
        <location evidence="1">Membrane</location>
        <topology evidence="1">Multi-pass membrane protein</topology>
    </subcellularLocation>
</comment>
<dbReference type="PANTHER" id="PTHR11360">
    <property type="entry name" value="MONOCARBOXYLATE TRANSPORTER"/>
    <property type="match status" value="1"/>
</dbReference>
<comment type="similarity">
    <text evidence="2">Belongs to the major facilitator superfamily. Monocarboxylate porter (TC 2.A.1.13) family.</text>
</comment>
<feature type="transmembrane region" description="Helical" evidence="3">
    <location>
        <begin position="126"/>
        <end position="144"/>
    </location>
</feature>
<feature type="transmembrane region" description="Helical" evidence="3">
    <location>
        <begin position="294"/>
        <end position="313"/>
    </location>
</feature>
<dbReference type="InterPro" id="IPR011701">
    <property type="entry name" value="MFS"/>
</dbReference>
<dbReference type="SUPFAM" id="SSF103473">
    <property type="entry name" value="MFS general substrate transporter"/>
    <property type="match status" value="1"/>
</dbReference>
<feature type="transmembrane region" description="Helical" evidence="3">
    <location>
        <begin position="96"/>
        <end position="114"/>
    </location>
</feature>
<comment type="caution">
    <text evidence="4">The sequence shown here is derived from an EMBL/GenBank/DDBJ whole genome shotgun (WGS) entry which is preliminary data.</text>
</comment>
<feature type="transmembrane region" description="Helical" evidence="3">
    <location>
        <begin position="259"/>
        <end position="282"/>
    </location>
</feature>
<proteinExistence type="inferred from homology"/>
<organism evidence="4 5">
    <name type="scientific">Paraphoma chrysanthemicola</name>
    <dbReference type="NCBI Taxonomy" id="798071"/>
    <lineage>
        <taxon>Eukaryota</taxon>
        <taxon>Fungi</taxon>
        <taxon>Dikarya</taxon>
        <taxon>Ascomycota</taxon>
        <taxon>Pezizomycotina</taxon>
        <taxon>Dothideomycetes</taxon>
        <taxon>Pleosporomycetidae</taxon>
        <taxon>Pleosporales</taxon>
        <taxon>Pleosporineae</taxon>
        <taxon>Phaeosphaeriaceae</taxon>
        <taxon>Paraphoma</taxon>
    </lineage>
</organism>
<evidence type="ECO:0000313" key="5">
    <source>
        <dbReference type="Proteomes" id="UP000813461"/>
    </source>
</evidence>
<feature type="transmembrane region" description="Helical" evidence="3">
    <location>
        <begin position="354"/>
        <end position="376"/>
    </location>
</feature>
<sequence length="452" mass="48770">MTNTTTTTTLPPTMPLEKHTTMAPESILPKIPDVEENSELSKERSELPAEGGVQGWLCVLGAFLAIFCTFGFLNAIGVFQTYYATTTLSAYTPSDIAWIFAVQLALMWAPGPIFGRLIDTYGPAPVLYPCSLLCVFSLAMTSLADEYYQIFLAQGLGFGIGAGGCFSAAMVCTGQWFVRRRALATGVAVTGSSLGGVIFPIFFHRVMQSVGFDGAVRYTALLIALPLAASCFLIRARLPRKDWDWSVMWFDVTLFKESQFALFTVGAHFGMWVIFAPLIFLPGMAEQQGFSTELALYLLSIINATSIVGRTVLPYLADGWGVFNVISMSAGMSGVCMLALWLPFSYHPSHAGLIVFALAYGFFSGAFVSLLMPCVAKAGGIETLGRRFGTFQIVISMSNLTGPPILGAILHRQSDRDFSGLQIFSGVSSIVGCGFLVAATCSLARKQGSWKV</sequence>
<dbReference type="Proteomes" id="UP000813461">
    <property type="component" value="Unassembled WGS sequence"/>
</dbReference>
<gene>
    <name evidence="4" type="ORF">FB567DRAFT_603829</name>
</gene>
<protein>
    <submittedName>
        <fullName evidence="4">Major facilitator superfamily domain-containing protein</fullName>
    </submittedName>
</protein>
<reference evidence="4" key="1">
    <citation type="journal article" date="2021" name="Nat. Commun.">
        <title>Genetic determinants of endophytism in the Arabidopsis root mycobiome.</title>
        <authorList>
            <person name="Mesny F."/>
            <person name="Miyauchi S."/>
            <person name="Thiergart T."/>
            <person name="Pickel B."/>
            <person name="Atanasova L."/>
            <person name="Karlsson M."/>
            <person name="Huettel B."/>
            <person name="Barry K.W."/>
            <person name="Haridas S."/>
            <person name="Chen C."/>
            <person name="Bauer D."/>
            <person name="Andreopoulos W."/>
            <person name="Pangilinan J."/>
            <person name="LaButti K."/>
            <person name="Riley R."/>
            <person name="Lipzen A."/>
            <person name="Clum A."/>
            <person name="Drula E."/>
            <person name="Henrissat B."/>
            <person name="Kohler A."/>
            <person name="Grigoriev I.V."/>
            <person name="Martin F.M."/>
            <person name="Hacquard S."/>
        </authorList>
    </citation>
    <scope>NUCLEOTIDE SEQUENCE</scope>
    <source>
        <strain evidence="4">MPI-SDFR-AT-0120</strain>
    </source>
</reference>
<feature type="transmembrane region" description="Helical" evidence="3">
    <location>
        <begin position="150"/>
        <end position="171"/>
    </location>
</feature>
<dbReference type="InterPro" id="IPR050327">
    <property type="entry name" value="Proton-linked_MCT"/>
</dbReference>
<accession>A0A8K0VX08</accession>
<dbReference type="EMBL" id="JAGMVJ010000012">
    <property type="protein sequence ID" value="KAH7084125.1"/>
    <property type="molecule type" value="Genomic_DNA"/>
</dbReference>
<feature type="transmembrane region" description="Helical" evidence="3">
    <location>
        <begin position="388"/>
        <end position="411"/>
    </location>
</feature>